<dbReference type="EMBL" id="MKIM01000027">
    <property type="protein sequence ID" value="OLP44091.1"/>
    <property type="molecule type" value="Genomic_DNA"/>
</dbReference>
<dbReference type="PANTHER" id="PTHR42792">
    <property type="entry name" value="FLAGELLIN"/>
    <property type="match status" value="1"/>
</dbReference>
<dbReference type="GO" id="GO:0009288">
    <property type="term" value="C:bacterial-type flagellum"/>
    <property type="evidence" value="ECO:0007669"/>
    <property type="project" value="UniProtKB-SubCell"/>
</dbReference>
<comment type="similarity">
    <text evidence="1 3">Belongs to the bacterial flagellin family.</text>
</comment>
<dbReference type="PANTHER" id="PTHR42792:SF2">
    <property type="entry name" value="FLAGELLIN"/>
    <property type="match status" value="1"/>
</dbReference>
<accession>A0A1Q8ZQA7</accession>
<organism evidence="6 7">
    <name type="scientific">Rhizobium oryziradicis</name>
    <dbReference type="NCBI Taxonomy" id="1867956"/>
    <lineage>
        <taxon>Bacteria</taxon>
        <taxon>Pseudomonadati</taxon>
        <taxon>Pseudomonadota</taxon>
        <taxon>Alphaproteobacteria</taxon>
        <taxon>Hyphomicrobiales</taxon>
        <taxon>Rhizobiaceae</taxon>
        <taxon>Rhizobium/Agrobacterium group</taxon>
        <taxon>Rhizobium</taxon>
    </lineage>
</organism>
<dbReference type="InterPro" id="IPR001029">
    <property type="entry name" value="Flagellin_N"/>
</dbReference>
<dbReference type="STRING" id="1867956.BJF95_05865"/>
<keyword evidence="7" id="KW-1185">Reference proteome</keyword>
<dbReference type="Pfam" id="PF00700">
    <property type="entry name" value="Flagellin_C"/>
    <property type="match status" value="1"/>
</dbReference>
<comment type="function">
    <text evidence="3">Flagellin is the subunit protein which polymerizes to form the filaments of bacterial flagella.</text>
</comment>
<dbReference type="GO" id="GO:0005576">
    <property type="term" value="C:extracellular region"/>
    <property type="evidence" value="ECO:0007669"/>
    <property type="project" value="UniProtKB-SubCell"/>
</dbReference>
<keyword evidence="6" id="KW-0966">Cell projection</keyword>
<dbReference type="RefSeq" id="WP_075639602.1">
    <property type="nucleotide sequence ID" value="NZ_MKIM01000027.1"/>
</dbReference>
<protein>
    <recommendedName>
        <fullName evidence="3">Flagellin</fullName>
    </recommendedName>
</protein>
<keyword evidence="6" id="KW-0969">Cilium</keyword>
<dbReference type="InterPro" id="IPR046358">
    <property type="entry name" value="Flagellin_C"/>
</dbReference>
<name>A0A1Q8ZQA7_9HYPH</name>
<reference evidence="6 7" key="1">
    <citation type="submission" date="2016-09" db="EMBL/GenBank/DDBJ databases">
        <title>Rhizobium oryziradicis sp. nov., isolated from the root of rice.</title>
        <authorList>
            <person name="Zhao J."/>
            <person name="Zhang X."/>
        </authorList>
    </citation>
    <scope>NUCLEOTIDE SEQUENCE [LARGE SCALE GENOMIC DNA]</scope>
    <source>
        <strain evidence="6 7">N19</strain>
    </source>
</reference>
<evidence type="ECO:0000259" key="5">
    <source>
        <dbReference type="Pfam" id="PF00700"/>
    </source>
</evidence>
<evidence type="ECO:0000256" key="3">
    <source>
        <dbReference type="RuleBase" id="RU362073"/>
    </source>
</evidence>
<dbReference type="Gene3D" id="1.20.1330.10">
    <property type="entry name" value="f41 fragment of flagellin, N-terminal domain"/>
    <property type="match status" value="1"/>
</dbReference>
<evidence type="ECO:0000256" key="1">
    <source>
        <dbReference type="ARBA" id="ARBA00005709"/>
    </source>
</evidence>
<keyword evidence="6" id="KW-0282">Flagellum</keyword>
<comment type="caution">
    <text evidence="6">The sequence shown here is derived from an EMBL/GenBank/DDBJ whole genome shotgun (WGS) entry which is preliminary data.</text>
</comment>
<sequence>MTSINTNTAAISALANLRQTDSSLNGIQDRISTGYRVAKAADNASYWSIGTTMKSDDKAMAAVGDSLSIADALVDTAYTGTKAIIGYVNEIKARLVSAREPGVDKDKVGKEITELKSQIVSTVKSSSFNGQNWLYDSTSNTGPIADNQLSAAFVRGATNMVGVGTLTVKAPINSSGGRGMLISDRADFNGLLTERKAVSQGDGFGGTTTKNYFLIRSQAGSAGTEVTLSTSTADVDVDGMVSAIDYYAQTLTDYAADLGASKARIALQTKFNNDLRDAVNIGVGKLIDADMNSESAKLKATQTQKQLGIQALSIANSAGDSILSLFR</sequence>
<dbReference type="Proteomes" id="UP000186894">
    <property type="component" value="Unassembled WGS sequence"/>
</dbReference>
<dbReference type="Pfam" id="PF00669">
    <property type="entry name" value="Flagellin_N"/>
    <property type="match status" value="1"/>
</dbReference>
<gene>
    <name evidence="6" type="ORF">BJF95_05865</name>
</gene>
<evidence type="ECO:0000313" key="6">
    <source>
        <dbReference type="EMBL" id="OLP44091.1"/>
    </source>
</evidence>
<feature type="domain" description="Flagellin N-terminal" evidence="4">
    <location>
        <begin position="4"/>
        <end position="137"/>
    </location>
</feature>
<dbReference type="AlphaFoldDB" id="A0A1Q8ZQA7"/>
<dbReference type="SUPFAM" id="SSF64518">
    <property type="entry name" value="Phase 1 flagellin"/>
    <property type="match status" value="1"/>
</dbReference>
<dbReference type="InterPro" id="IPR001492">
    <property type="entry name" value="Flagellin"/>
</dbReference>
<evidence type="ECO:0000259" key="4">
    <source>
        <dbReference type="Pfam" id="PF00669"/>
    </source>
</evidence>
<dbReference type="GO" id="GO:0005198">
    <property type="term" value="F:structural molecule activity"/>
    <property type="evidence" value="ECO:0007669"/>
    <property type="project" value="UniProtKB-UniRule"/>
</dbReference>
<keyword evidence="3" id="KW-0964">Secreted</keyword>
<feature type="domain" description="Flagellin C-terminal" evidence="5">
    <location>
        <begin position="242"/>
        <end position="326"/>
    </location>
</feature>
<evidence type="ECO:0000313" key="7">
    <source>
        <dbReference type="Proteomes" id="UP000186894"/>
    </source>
</evidence>
<keyword evidence="2 3" id="KW-0975">Bacterial flagellum</keyword>
<proteinExistence type="inferred from homology"/>
<evidence type="ECO:0000256" key="2">
    <source>
        <dbReference type="ARBA" id="ARBA00023143"/>
    </source>
</evidence>
<dbReference type="OrthoDB" id="8328560at2"/>
<comment type="subcellular location">
    <subcellularLocation>
        <location evidence="3">Secreted</location>
    </subcellularLocation>
    <subcellularLocation>
        <location evidence="3">Bacterial flagellum</location>
    </subcellularLocation>
</comment>